<reference evidence="8" key="1">
    <citation type="journal article" date="2014" name="Front. Microbiol.">
        <title>High frequency of phylogenetically diverse reductive dehalogenase-homologous genes in deep subseafloor sedimentary metagenomes.</title>
        <authorList>
            <person name="Kawai M."/>
            <person name="Futagami T."/>
            <person name="Toyoda A."/>
            <person name="Takaki Y."/>
            <person name="Nishi S."/>
            <person name="Hori S."/>
            <person name="Arai W."/>
            <person name="Tsubouchi T."/>
            <person name="Morono Y."/>
            <person name="Uchiyama I."/>
            <person name="Ito T."/>
            <person name="Fujiyama A."/>
            <person name="Inagaki F."/>
            <person name="Takami H."/>
        </authorList>
    </citation>
    <scope>NUCLEOTIDE SEQUENCE</scope>
    <source>
        <strain evidence="8">Expedition CK06-06</strain>
    </source>
</reference>
<dbReference type="Gene3D" id="2.40.40.20">
    <property type="match status" value="1"/>
</dbReference>
<keyword evidence="4" id="KW-0548">Nucleotidyltransferase</keyword>
<evidence type="ECO:0000256" key="5">
    <source>
        <dbReference type="ARBA" id="ARBA00023163"/>
    </source>
</evidence>
<dbReference type="GO" id="GO:0000428">
    <property type="term" value="C:DNA-directed RNA polymerase complex"/>
    <property type="evidence" value="ECO:0007669"/>
    <property type="project" value="UniProtKB-KW"/>
</dbReference>
<comment type="catalytic activity">
    <reaction evidence="6">
        <text>RNA(n) + a ribonucleoside 5'-triphosphate = RNA(n+1) + diphosphate</text>
        <dbReference type="Rhea" id="RHEA:21248"/>
        <dbReference type="Rhea" id="RHEA-COMP:14527"/>
        <dbReference type="Rhea" id="RHEA-COMP:17342"/>
        <dbReference type="ChEBI" id="CHEBI:33019"/>
        <dbReference type="ChEBI" id="CHEBI:61557"/>
        <dbReference type="ChEBI" id="CHEBI:140395"/>
        <dbReference type="EC" id="2.7.7.6"/>
    </reaction>
</comment>
<dbReference type="EMBL" id="BARU01029143">
    <property type="protein sequence ID" value="GAH63715.1"/>
    <property type="molecule type" value="Genomic_DNA"/>
</dbReference>
<evidence type="ECO:0000256" key="3">
    <source>
        <dbReference type="ARBA" id="ARBA00022679"/>
    </source>
</evidence>
<feature type="domain" description="RNA polymerase N-terminal" evidence="7">
    <location>
        <begin position="1"/>
        <end position="133"/>
    </location>
</feature>
<evidence type="ECO:0000256" key="4">
    <source>
        <dbReference type="ARBA" id="ARBA00022695"/>
    </source>
</evidence>
<dbReference type="PANTHER" id="PTHR19376:SF54">
    <property type="entry name" value="DNA-DIRECTED RNA POLYMERASE SUBUNIT BETA"/>
    <property type="match status" value="1"/>
</dbReference>
<sequence length="237" mass="26347">MHKLVEYSHALNVKGAKRLIEREVPEVWEVLEEVIKTRPVLLNRAPTLHRLGIQAFEPVLIEGSAIQIHPLVCSAFNADFDGDQMAVHVPLSIEAVAECRELMLSSRNLLRPANGEPEVGPSKDMVLGCYYLTLERPGMKGEGMIFSSYEEADLAYQLGKVHIHARIKFCHQSSVDQEPSLINTTVGRVLFNAVLPPELRFVNELLDKAALKKLVAEGYKKLGLEGTAELVDAIKDI</sequence>
<dbReference type="Gene3D" id="1.10.274.100">
    <property type="entry name" value="RNA polymerase Rpb1, domain 3"/>
    <property type="match status" value="1"/>
</dbReference>
<comment type="caution">
    <text evidence="8">The sequence shown here is derived from an EMBL/GenBank/DDBJ whole genome shotgun (WGS) entry which is preliminary data.</text>
</comment>
<keyword evidence="3" id="KW-0808">Transferase</keyword>
<dbReference type="EC" id="2.7.7.6" evidence="1"/>
<dbReference type="SUPFAM" id="SSF64484">
    <property type="entry name" value="beta and beta-prime subunits of DNA dependent RNA-polymerase"/>
    <property type="match status" value="1"/>
</dbReference>
<dbReference type="Pfam" id="PF04983">
    <property type="entry name" value="RNA_pol_Rpb1_3"/>
    <property type="match status" value="1"/>
</dbReference>
<dbReference type="GO" id="GO:0003899">
    <property type="term" value="F:DNA-directed RNA polymerase activity"/>
    <property type="evidence" value="ECO:0007669"/>
    <property type="project" value="UniProtKB-EC"/>
</dbReference>
<dbReference type="Pfam" id="PF00623">
    <property type="entry name" value="RNA_pol_Rpb1_2"/>
    <property type="match status" value="1"/>
</dbReference>
<dbReference type="InterPro" id="IPR045867">
    <property type="entry name" value="DNA-dir_RpoC_beta_prime"/>
</dbReference>
<name>X1I318_9ZZZZ</name>
<dbReference type="InterPro" id="IPR000722">
    <property type="entry name" value="RNA_pol_asu"/>
</dbReference>
<proteinExistence type="predicted"/>
<keyword evidence="5" id="KW-0804">Transcription</keyword>
<keyword evidence="2" id="KW-0240">DNA-directed RNA polymerase</keyword>
<evidence type="ECO:0000256" key="6">
    <source>
        <dbReference type="ARBA" id="ARBA00048552"/>
    </source>
</evidence>
<dbReference type="GO" id="GO:0006351">
    <property type="term" value="P:DNA-templated transcription"/>
    <property type="evidence" value="ECO:0007669"/>
    <property type="project" value="InterPro"/>
</dbReference>
<organism evidence="8">
    <name type="scientific">marine sediment metagenome</name>
    <dbReference type="NCBI Taxonomy" id="412755"/>
    <lineage>
        <taxon>unclassified sequences</taxon>
        <taxon>metagenomes</taxon>
        <taxon>ecological metagenomes</taxon>
    </lineage>
</organism>
<feature type="non-terminal residue" evidence="8">
    <location>
        <position position="237"/>
    </location>
</feature>
<dbReference type="InterPro" id="IPR006592">
    <property type="entry name" value="RNA_pol_N"/>
</dbReference>
<dbReference type="AlphaFoldDB" id="X1I318"/>
<gene>
    <name evidence="8" type="ORF">S03H2_46423</name>
</gene>
<accession>X1I318</accession>
<dbReference type="InterPro" id="IPR007066">
    <property type="entry name" value="RNA_pol_Rpb1_3"/>
</dbReference>
<dbReference type="GO" id="GO:0003677">
    <property type="term" value="F:DNA binding"/>
    <property type="evidence" value="ECO:0007669"/>
    <property type="project" value="InterPro"/>
</dbReference>
<evidence type="ECO:0000256" key="2">
    <source>
        <dbReference type="ARBA" id="ARBA00022478"/>
    </source>
</evidence>
<evidence type="ECO:0000256" key="1">
    <source>
        <dbReference type="ARBA" id="ARBA00012418"/>
    </source>
</evidence>
<protein>
    <recommendedName>
        <fullName evidence="1">DNA-directed RNA polymerase</fullName>
        <ecNumber evidence="1">2.7.7.6</ecNumber>
    </recommendedName>
</protein>
<evidence type="ECO:0000313" key="8">
    <source>
        <dbReference type="EMBL" id="GAH63715.1"/>
    </source>
</evidence>
<evidence type="ECO:0000259" key="7">
    <source>
        <dbReference type="SMART" id="SM00663"/>
    </source>
</evidence>
<dbReference type="SMART" id="SM00663">
    <property type="entry name" value="RPOLA_N"/>
    <property type="match status" value="1"/>
</dbReference>
<dbReference type="PANTHER" id="PTHR19376">
    <property type="entry name" value="DNA-DIRECTED RNA POLYMERASE"/>
    <property type="match status" value="1"/>
</dbReference>
<dbReference type="InterPro" id="IPR042102">
    <property type="entry name" value="RNA_pol_Rpb1_3_sf"/>
</dbReference>